<dbReference type="OrthoDB" id="9811006at2"/>
<dbReference type="PATRIC" id="fig|1288298.3.peg.1735"/>
<feature type="signal peptide" evidence="1">
    <location>
        <begin position="1"/>
        <end position="18"/>
    </location>
</feature>
<dbReference type="HOGENOM" id="CLU_071003_1_2_5"/>
<proteinExistence type="predicted"/>
<keyword evidence="1" id="KW-0732">Signal</keyword>
<feature type="chain" id="PRO_5001963325" description="Lipid/polyisoprenoid-binding YceI-like domain-containing protein" evidence="1">
    <location>
        <begin position="19"/>
        <end position="185"/>
    </location>
</feature>
<reference evidence="3 4" key="1">
    <citation type="submission" date="2013-01" db="EMBL/GenBank/DDBJ databases">
        <authorList>
            <person name="Fiebig A."/>
            <person name="Goeker M."/>
            <person name="Klenk H.-P.P."/>
        </authorList>
    </citation>
    <scope>NUCLEOTIDE SEQUENCE [LARGE SCALE GENOMIC DNA]</scope>
    <source>
        <strain evidence="3 4">DSM 17069</strain>
    </source>
</reference>
<accession>A0A0A0HLG1</accession>
<dbReference type="Pfam" id="PF04264">
    <property type="entry name" value="YceI"/>
    <property type="match status" value="1"/>
</dbReference>
<dbReference type="SMART" id="SM00867">
    <property type="entry name" value="YceI"/>
    <property type="match status" value="1"/>
</dbReference>
<gene>
    <name evidence="3" type="ORF">rosmuc_01723</name>
</gene>
<evidence type="ECO:0000313" key="3">
    <source>
        <dbReference type="EMBL" id="KGM88030.1"/>
    </source>
</evidence>
<dbReference type="Proteomes" id="UP000030021">
    <property type="component" value="Unassembled WGS sequence"/>
</dbReference>
<dbReference type="AlphaFoldDB" id="A0A0A0HLG1"/>
<dbReference type="EMBL" id="AONH01000010">
    <property type="protein sequence ID" value="KGM88030.1"/>
    <property type="molecule type" value="Genomic_DNA"/>
</dbReference>
<dbReference type="PANTHER" id="PTHR34406:SF1">
    <property type="entry name" value="PROTEIN YCEI"/>
    <property type="match status" value="1"/>
</dbReference>
<evidence type="ECO:0000313" key="4">
    <source>
        <dbReference type="Proteomes" id="UP000030021"/>
    </source>
</evidence>
<evidence type="ECO:0000256" key="1">
    <source>
        <dbReference type="SAM" id="SignalP"/>
    </source>
</evidence>
<dbReference type="PANTHER" id="PTHR34406">
    <property type="entry name" value="PROTEIN YCEI"/>
    <property type="match status" value="1"/>
</dbReference>
<sequence>MIHRIALAFCLITTQATAAPEAYRLDTARSTVGFTYDFPIGDNRGTMPITAADMRIDLGNLSASRIDVTLNATGVRAGFPFAAEAMKGSELLDAARHPAITFRSTAITGTLQESRITGLLTVRGVTHPVTLTAGLYRQAETDPKDLSHLTILLTGTLNRHSFGASGYATLVGPEIGLRIVAQVER</sequence>
<dbReference type="InterPro" id="IPR007372">
    <property type="entry name" value="Lipid/polyisoprenoid-bd_YceI"/>
</dbReference>
<feature type="domain" description="Lipid/polyisoprenoid-binding YceI-like" evidence="2">
    <location>
        <begin position="22"/>
        <end position="184"/>
    </location>
</feature>
<evidence type="ECO:0000259" key="2">
    <source>
        <dbReference type="SMART" id="SM00867"/>
    </source>
</evidence>
<dbReference type="eggNOG" id="COG2353">
    <property type="taxonomic scope" value="Bacteria"/>
</dbReference>
<name>A0A0A0HLG1_9RHOB</name>
<protein>
    <recommendedName>
        <fullName evidence="2">Lipid/polyisoprenoid-binding YceI-like domain-containing protein</fullName>
    </recommendedName>
</protein>
<dbReference type="STRING" id="215743.ROSMUCSMR3_01380"/>
<dbReference type="InterPro" id="IPR036761">
    <property type="entry name" value="TTHA0802/YceI-like_sf"/>
</dbReference>
<dbReference type="Gene3D" id="2.40.128.110">
    <property type="entry name" value="Lipid/polyisoprenoid-binding, YceI-like"/>
    <property type="match status" value="1"/>
</dbReference>
<dbReference type="RefSeq" id="WP_037272204.1">
    <property type="nucleotide sequence ID" value="NZ_KN293979.1"/>
</dbReference>
<organism evidence="3 4">
    <name type="scientific">Roseovarius mucosus DSM 17069</name>
    <dbReference type="NCBI Taxonomy" id="1288298"/>
    <lineage>
        <taxon>Bacteria</taxon>
        <taxon>Pseudomonadati</taxon>
        <taxon>Pseudomonadota</taxon>
        <taxon>Alphaproteobacteria</taxon>
        <taxon>Rhodobacterales</taxon>
        <taxon>Roseobacteraceae</taxon>
        <taxon>Roseovarius</taxon>
    </lineage>
</organism>
<comment type="caution">
    <text evidence="3">The sequence shown here is derived from an EMBL/GenBank/DDBJ whole genome shotgun (WGS) entry which is preliminary data.</text>
</comment>
<dbReference type="SUPFAM" id="SSF101874">
    <property type="entry name" value="YceI-like"/>
    <property type="match status" value="1"/>
</dbReference>